<proteinExistence type="predicted"/>
<dbReference type="InterPro" id="IPR000408">
    <property type="entry name" value="Reg_chr_condens"/>
</dbReference>
<dbReference type="GO" id="GO:0005737">
    <property type="term" value="C:cytoplasm"/>
    <property type="evidence" value="ECO:0007669"/>
    <property type="project" value="TreeGrafter"/>
</dbReference>
<dbReference type="EMBL" id="UZAK01051626">
    <property type="protein sequence ID" value="VDP81040.1"/>
    <property type="molecule type" value="Genomic_DNA"/>
</dbReference>
<dbReference type="SUPFAM" id="SSF50985">
    <property type="entry name" value="RCC1/BLIP-II"/>
    <property type="match status" value="1"/>
</dbReference>
<reference evidence="2 3" key="2">
    <citation type="submission" date="2018-11" db="EMBL/GenBank/DDBJ databases">
        <authorList>
            <consortium name="Pathogen Informatics"/>
        </authorList>
    </citation>
    <scope>NUCLEOTIDE SEQUENCE [LARGE SCALE GENOMIC DNA]</scope>
    <source>
        <strain evidence="2">Dakar</strain>
        <strain evidence="3">Dakar, Senegal</strain>
    </source>
</reference>
<dbReference type="GO" id="GO:0005085">
    <property type="term" value="F:guanyl-nucleotide exchange factor activity"/>
    <property type="evidence" value="ECO:0007669"/>
    <property type="project" value="TreeGrafter"/>
</dbReference>
<dbReference type="InterPro" id="IPR051553">
    <property type="entry name" value="Ran_GTPase-activating"/>
</dbReference>
<evidence type="ECO:0000313" key="4">
    <source>
        <dbReference type="WBParaSite" id="SCUD_0002300401-mRNA-1"/>
    </source>
</evidence>
<feature type="repeat" description="RCC1" evidence="1">
    <location>
        <begin position="31"/>
        <end position="94"/>
    </location>
</feature>
<protein>
    <submittedName>
        <fullName evidence="4">EGF-like domain-containing protein</fullName>
    </submittedName>
</protein>
<gene>
    <name evidence="2" type="ORF">SCUD_LOCUS23001</name>
</gene>
<dbReference type="PROSITE" id="PS00625">
    <property type="entry name" value="RCC1_1"/>
    <property type="match status" value="1"/>
</dbReference>
<dbReference type="Pfam" id="PF13540">
    <property type="entry name" value="RCC1_2"/>
    <property type="match status" value="1"/>
</dbReference>
<dbReference type="PANTHER" id="PTHR45982">
    <property type="entry name" value="REGULATOR OF CHROMOSOME CONDENSATION"/>
    <property type="match status" value="1"/>
</dbReference>
<dbReference type="STRING" id="6186.A0A183L6N2"/>
<reference evidence="4" key="1">
    <citation type="submission" date="2016-06" db="UniProtKB">
        <authorList>
            <consortium name="WormBaseParasite"/>
        </authorList>
    </citation>
    <scope>IDENTIFICATION</scope>
</reference>
<dbReference type="WBParaSite" id="SCUD_0002300401-mRNA-1">
    <property type="protein sequence ID" value="SCUD_0002300401-mRNA-1"/>
    <property type="gene ID" value="SCUD_0002300401"/>
</dbReference>
<dbReference type="PROSITE" id="PS00626">
    <property type="entry name" value="RCC1_2"/>
    <property type="match status" value="1"/>
</dbReference>
<dbReference type="PROSITE" id="PS50012">
    <property type="entry name" value="RCC1_3"/>
    <property type="match status" value="1"/>
</dbReference>
<dbReference type="Gene3D" id="2.130.10.30">
    <property type="entry name" value="Regulator of chromosome condensation 1/beta-lactamase-inhibitor protein II"/>
    <property type="match status" value="1"/>
</dbReference>
<sequence length="154" mass="15905">ETSEGPHSPLSQLGGHTKQIRNNVTTSTVPGTALFLGVGDTGQLGLGPDVTERSRPALPSATSLGALQTTKENSFSYFTQICCGGMHSVCLTTNGTVATCGCNDEGALGRPTGMESGSCDSSPCDRNGSYPIVDECHLGLIPFPTKVKIVMVSN</sequence>
<evidence type="ECO:0000313" key="2">
    <source>
        <dbReference type="EMBL" id="VDP81040.1"/>
    </source>
</evidence>
<evidence type="ECO:0000256" key="1">
    <source>
        <dbReference type="PROSITE-ProRule" id="PRU00235"/>
    </source>
</evidence>
<name>A0A183L6N2_9TREM</name>
<dbReference type="InterPro" id="IPR009091">
    <property type="entry name" value="RCC1/BLIP-II"/>
</dbReference>
<dbReference type="AlphaFoldDB" id="A0A183L6N2"/>
<accession>A0A183L6N2</accession>
<evidence type="ECO:0000313" key="3">
    <source>
        <dbReference type="Proteomes" id="UP000279833"/>
    </source>
</evidence>
<keyword evidence="3" id="KW-1185">Reference proteome</keyword>
<dbReference type="Proteomes" id="UP000279833">
    <property type="component" value="Unassembled WGS sequence"/>
</dbReference>
<organism evidence="4">
    <name type="scientific">Schistosoma curassoni</name>
    <dbReference type="NCBI Taxonomy" id="6186"/>
    <lineage>
        <taxon>Eukaryota</taxon>
        <taxon>Metazoa</taxon>
        <taxon>Spiralia</taxon>
        <taxon>Lophotrochozoa</taxon>
        <taxon>Platyhelminthes</taxon>
        <taxon>Trematoda</taxon>
        <taxon>Digenea</taxon>
        <taxon>Strigeidida</taxon>
        <taxon>Schistosomatoidea</taxon>
        <taxon>Schistosomatidae</taxon>
        <taxon>Schistosoma</taxon>
    </lineage>
</organism>
<dbReference type="PANTHER" id="PTHR45982:SF1">
    <property type="entry name" value="REGULATOR OF CHROMOSOME CONDENSATION"/>
    <property type="match status" value="1"/>
</dbReference>